<dbReference type="EMBL" id="VSSQ01000025">
    <property type="protein sequence ID" value="MPL64705.1"/>
    <property type="molecule type" value="Genomic_DNA"/>
</dbReference>
<dbReference type="Gene3D" id="3.40.630.30">
    <property type="match status" value="1"/>
</dbReference>
<protein>
    <recommendedName>
        <fullName evidence="4">N-acetyltransferase domain-containing protein</fullName>
    </recommendedName>
</protein>
<sequence length="252" mass="28839">MNYINLSDENIAAEHICCAISDKKCLEGYELKKQWIARELKNGFVFRKLNERAKVFIEYGPAEKAWLPIYAPNYYALGCFWVSGQHKGKGHGKALLDFVVQEAKKNKKSGIVTVVGTKKLHFLSDTKWLLKQGFSVCDTLSYGYSLLSMSFDEKKKPRFNDSVRSGECEQKKGYVAYYSNRCPFTEYYVAHELMETLKKRGKHCTIIKLTSCEDAQNAPSPATIFSLFHNGKYVTNDLSVCLDSRWDKVMTK</sequence>
<dbReference type="InterPro" id="IPR000182">
    <property type="entry name" value="GNAT_dom"/>
</dbReference>
<reference evidence="3" key="1">
    <citation type="submission" date="2019-08" db="EMBL/GenBank/DDBJ databases">
        <authorList>
            <person name="Kucharzyk K."/>
            <person name="Murdoch R.W."/>
            <person name="Higgins S."/>
            <person name="Loffler F."/>
        </authorList>
    </citation>
    <scope>NUCLEOTIDE SEQUENCE</scope>
</reference>
<evidence type="ECO:0000259" key="2">
    <source>
        <dbReference type="Pfam" id="PF14268"/>
    </source>
</evidence>
<dbReference type="GO" id="GO:0016747">
    <property type="term" value="F:acyltransferase activity, transferring groups other than amino-acyl groups"/>
    <property type="evidence" value="ECO:0007669"/>
    <property type="project" value="InterPro"/>
</dbReference>
<dbReference type="Pfam" id="PF00583">
    <property type="entry name" value="Acetyltransf_1"/>
    <property type="match status" value="1"/>
</dbReference>
<feature type="domain" description="N-acetyltransferase" evidence="1">
    <location>
        <begin position="32"/>
        <end position="108"/>
    </location>
</feature>
<feature type="domain" description="YoaP-like" evidence="2">
    <location>
        <begin position="206"/>
        <end position="245"/>
    </location>
</feature>
<dbReference type="SUPFAM" id="SSF55729">
    <property type="entry name" value="Acyl-CoA N-acyltransferases (Nat)"/>
    <property type="match status" value="1"/>
</dbReference>
<comment type="caution">
    <text evidence="3">The sequence shown here is derived from an EMBL/GenBank/DDBJ whole genome shotgun (WGS) entry which is preliminary data.</text>
</comment>
<proteinExistence type="predicted"/>
<name>A0A644TCR2_9ZZZZ</name>
<gene>
    <name evidence="3" type="ORF">SDC9_10362</name>
</gene>
<evidence type="ECO:0000259" key="1">
    <source>
        <dbReference type="Pfam" id="PF00583"/>
    </source>
</evidence>
<evidence type="ECO:0008006" key="4">
    <source>
        <dbReference type="Google" id="ProtNLM"/>
    </source>
</evidence>
<dbReference type="AlphaFoldDB" id="A0A644TCR2"/>
<dbReference type="Pfam" id="PF14268">
    <property type="entry name" value="YoaP"/>
    <property type="match status" value="1"/>
</dbReference>
<dbReference type="InterPro" id="IPR025685">
    <property type="entry name" value="YoaP-like_dom"/>
</dbReference>
<dbReference type="CDD" id="cd04301">
    <property type="entry name" value="NAT_SF"/>
    <property type="match status" value="1"/>
</dbReference>
<organism evidence="3">
    <name type="scientific">bioreactor metagenome</name>
    <dbReference type="NCBI Taxonomy" id="1076179"/>
    <lineage>
        <taxon>unclassified sequences</taxon>
        <taxon>metagenomes</taxon>
        <taxon>ecological metagenomes</taxon>
    </lineage>
</organism>
<dbReference type="InterPro" id="IPR016181">
    <property type="entry name" value="Acyl_CoA_acyltransferase"/>
</dbReference>
<evidence type="ECO:0000313" key="3">
    <source>
        <dbReference type="EMBL" id="MPL64705.1"/>
    </source>
</evidence>
<accession>A0A644TCR2</accession>